<dbReference type="OrthoDB" id="9782855at2"/>
<keyword evidence="9" id="KW-1185">Reference proteome</keyword>
<keyword evidence="4" id="KW-0949">S-adenosyl-L-methionine</keyword>
<dbReference type="SUPFAM" id="SSF53335">
    <property type="entry name" value="S-adenosyl-L-methionine-dependent methyltransferases"/>
    <property type="match status" value="1"/>
</dbReference>
<reference evidence="8" key="2">
    <citation type="submission" date="2020-04" db="EMBL/GenBank/DDBJ databases">
        <authorList>
            <person name="Alexandrino P."/>
            <person name="Mendonca T."/>
            <person name="Guaman L."/>
            <person name="Cherix J."/>
            <person name="Lozano-Sakalauskas G."/>
            <person name="Fujita A."/>
            <person name="Filho E.R."/>
            <person name="Long P."/>
            <person name="Padilla G."/>
            <person name="Taciro M.K."/>
            <person name="Gomez J.G."/>
            <person name="Silva L.F."/>
            <person name="Torres M."/>
        </authorList>
    </citation>
    <scope>NUCLEOTIDE SEQUENCE</scope>
    <source>
        <strain evidence="8">LMG 19450</strain>
    </source>
</reference>
<evidence type="ECO:0000256" key="3">
    <source>
        <dbReference type="ARBA" id="ARBA00022679"/>
    </source>
</evidence>
<reference evidence="8" key="1">
    <citation type="journal article" date="2015" name="Genome Announc.">
        <title>Draft Genome Sequence of the Polyhydroxyalkanoate-Producing Bacterium Burkholderia sacchari LMG 19450 Isolated from Brazilian Sugarcane Plantation Soil.</title>
        <authorList>
            <person name="Alexandrino P.M."/>
            <person name="Mendonca T.T."/>
            <person name="Guaman Bautista L.P."/>
            <person name="Cherix J."/>
            <person name="Lozano-Sakalauskas G.C."/>
            <person name="Fujita A."/>
            <person name="Ramos Filho E."/>
            <person name="Long P."/>
            <person name="Padilla G."/>
            <person name="Taciro M.K."/>
            <person name="Gomez J.G."/>
            <person name="Silva L.F."/>
        </authorList>
    </citation>
    <scope>NUCLEOTIDE SEQUENCE</scope>
    <source>
        <strain evidence="8">LMG 19450</strain>
    </source>
</reference>
<dbReference type="GO" id="GO:0008825">
    <property type="term" value="F:cyclopropane-fatty-acyl-phospholipid synthase activity"/>
    <property type="evidence" value="ECO:0007669"/>
    <property type="project" value="UniProtKB-EC"/>
</dbReference>
<dbReference type="EC" id="2.1.1.79" evidence="8"/>
<comment type="similarity">
    <text evidence="1">Belongs to the CFA/CMAS family.</text>
</comment>
<feature type="compositionally biased region" description="Low complexity" evidence="7">
    <location>
        <begin position="10"/>
        <end position="22"/>
    </location>
</feature>
<protein>
    <submittedName>
        <fullName evidence="8">Cyclopropane fatty acyl phospholipid synthase</fullName>
        <ecNumber evidence="8">2.1.1.79</ecNumber>
    </submittedName>
</protein>
<dbReference type="CDD" id="cd02440">
    <property type="entry name" value="AdoMet_MTases"/>
    <property type="match status" value="1"/>
</dbReference>
<dbReference type="GO" id="GO:0032259">
    <property type="term" value="P:methylation"/>
    <property type="evidence" value="ECO:0007669"/>
    <property type="project" value="UniProtKB-KW"/>
</dbReference>
<gene>
    <name evidence="8" type="primary">cfa</name>
    <name evidence="8" type="ORF">NH14_015560</name>
</gene>
<comment type="caution">
    <text evidence="8">The sequence shown here is derived from an EMBL/GenBank/DDBJ whole genome shotgun (WGS) entry which is preliminary data.</text>
</comment>
<dbReference type="Proteomes" id="UP000030460">
    <property type="component" value="Unassembled WGS sequence"/>
</dbReference>
<evidence type="ECO:0000256" key="7">
    <source>
        <dbReference type="SAM" id="MobiDB-lite"/>
    </source>
</evidence>
<dbReference type="NCBIfam" id="NF008686">
    <property type="entry name" value="PRK11705.1"/>
    <property type="match status" value="1"/>
</dbReference>
<dbReference type="EMBL" id="JTDB02000003">
    <property type="protein sequence ID" value="NLP62564.1"/>
    <property type="molecule type" value="Genomic_DNA"/>
</dbReference>
<feature type="region of interest" description="Disordered" evidence="7">
    <location>
        <begin position="1"/>
        <end position="26"/>
    </location>
</feature>
<evidence type="ECO:0000256" key="1">
    <source>
        <dbReference type="ARBA" id="ARBA00010815"/>
    </source>
</evidence>
<dbReference type="Gene3D" id="3.40.50.150">
    <property type="entry name" value="Vaccinia Virus protein VP39"/>
    <property type="match status" value="1"/>
</dbReference>
<keyword evidence="5" id="KW-0443">Lipid metabolism</keyword>
<proteinExistence type="inferred from homology"/>
<evidence type="ECO:0000313" key="8">
    <source>
        <dbReference type="EMBL" id="NLP62564.1"/>
    </source>
</evidence>
<name>A0A8T6ZEB1_9BURK</name>
<dbReference type="PANTHER" id="PTHR43667:SF1">
    <property type="entry name" value="CYCLOPROPANE-FATTY-ACYL-PHOSPHOLIPID SYNTHASE"/>
    <property type="match status" value="1"/>
</dbReference>
<dbReference type="InterPro" id="IPR029063">
    <property type="entry name" value="SAM-dependent_MTases_sf"/>
</dbReference>
<dbReference type="PANTHER" id="PTHR43667">
    <property type="entry name" value="CYCLOPROPANE-FATTY-ACYL-PHOSPHOLIPID SYNTHASE"/>
    <property type="match status" value="1"/>
</dbReference>
<dbReference type="InterPro" id="IPR003333">
    <property type="entry name" value="CMAS"/>
</dbReference>
<accession>A0A8T6ZEB1</accession>
<sequence>MATTDLEADQPAQATGPAQPAQHVEPPQAVRDVAASGASRFAAELLARADIRLNGARPWDMRIHDPQVLERVVALGNLGLGEAYMDDQWDCDRLDEFFARVLRAHLDEQIDPARLVFHALKARLMNRQTVRRAWKVGQQHYDIGNAFYEAMLDKRMTYTCGYWSGGARTLDEAQEAKLDLICRKLGLEPGMRLLDIGCGWGSLMKFAAEHYGVSCVGVTISKEQAALGAERCKGLPVEFRLQDYRLLDEKFDRIASVGMFEHVGHKNYRAYMEVAHRCLVDDGIFVLHTIGKNRRDTTPDPWVDKYIFPNGELPTIGQIADASGGLFVVEDLHNFGADYDRTLMAWHANFEAAWPRFAPEMGHRFYRMWRYYLLSCAGAFRARDIQLWQYVLTRHGLLGGYRRPQA</sequence>
<evidence type="ECO:0000256" key="2">
    <source>
        <dbReference type="ARBA" id="ARBA00022603"/>
    </source>
</evidence>
<dbReference type="PIRSF" id="PIRSF003085">
    <property type="entry name" value="CMAS"/>
    <property type="match status" value="1"/>
</dbReference>
<dbReference type="InterPro" id="IPR050723">
    <property type="entry name" value="CFA/CMAS"/>
</dbReference>
<evidence type="ECO:0000256" key="5">
    <source>
        <dbReference type="ARBA" id="ARBA00023098"/>
    </source>
</evidence>
<dbReference type="GO" id="GO:0008610">
    <property type="term" value="P:lipid biosynthetic process"/>
    <property type="evidence" value="ECO:0007669"/>
    <property type="project" value="InterPro"/>
</dbReference>
<organism evidence="8 9">
    <name type="scientific">Paraburkholderia sacchari</name>
    <dbReference type="NCBI Taxonomy" id="159450"/>
    <lineage>
        <taxon>Bacteria</taxon>
        <taxon>Pseudomonadati</taxon>
        <taxon>Pseudomonadota</taxon>
        <taxon>Betaproteobacteria</taxon>
        <taxon>Burkholderiales</taxon>
        <taxon>Burkholderiaceae</taxon>
        <taxon>Paraburkholderia</taxon>
    </lineage>
</organism>
<evidence type="ECO:0000313" key="9">
    <source>
        <dbReference type="Proteomes" id="UP000030460"/>
    </source>
</evidence>
<evidence type="ECO:0000256" key="6">
    <source>
        <dbReference type="PIRSR" id="PIRSR003085-1"/>
    </source>
</evidence>
<dbReference type="RefSeq" id="WP_052148624.1">
    <property type="nucleotide sequence ID" value="NZ_CADFGF010000003.1"/>
</dbReference>
<evidence type="ECO:0000256" key="4">
    <source>
        <dbReference type="ARBA" id="ARBA00022691"/>
    </source>
</evidence>
<feature type="active site" evidence="6">
    <location>
        <position position="376"/>
    </location>
</feature>
<dbReference type="AlphaFoldDB" id="A0A8T6ZEB1"/>
<keyword evidence="3 8" id="KW-0808">Transferase</keyword>
<keyword evidence="2 8" id="KW-0489">Methyltransferase</keyword>
<dbReference type="Pfam" id="PF02353">
    <property type="entry name" value="CMAS"/>
    <property type="match status" value="1"/>
</dbReference>